<sequence length="87" mass="9123">MAGHPFFGCLQLHRQLGDLCAEQVGLGAGVAFAVGQMPHQFTGYRRLGAGPADPVAGHAARPGCGLDRYDGVAVLVSRRAIRPVIDQ</sequence>
<gene>
    <name evidence="1" type="ORF">J4709_11125</name>
</gene>
<keyword evidence="2" id="KW-1185">Reference proteome</keyword>
<protein>
    <submittedName>
        <fullName evidence="1">Uncharacterized protein</fullName>
    </submittedName>
</protein>
<proteinExistence type="predicted"/>
<name>A0ABS3RPY6_9ACTN</name>
<reference evidence="1 2" key="1">
    <citation type="submission" date="2021-03" db="EMBL/GenBank/DDBJ databases">
        <title>Actinomadura violae sp. nov., isolated from lichen in Thailand.</title>
        <authorList>
            <person name="Kanchanasin P."/>
            <person name="Saeng-In P."/>
            <person name="Phongsopitanun W."/>
            <person name="Yuki M."/>
            <person name="Kudo T."/>
            <person name="Ohkuma M."/>
            <person name="Tanasupawat S."/>
        </authorList>
    </citation>
    <scope>NUCLEOTIDE SEQUENCE [LARGE SCALE GENOMIC DNA]</scope>
    <source>
        <strain evidence="1 2">LCR2-06</strain>
    </source>
</reference>
<dbReference type="Proteomes" id="UP000680206">
    <property type="component" value="Unassembled WGS sequence"/>
</dbReference>
<evidence type="ECO:0000313" key="2">
    <source>
        <dbReference type="Proteomes" id="UP000680206"/>
    </source>
</evidence>
<dbReference type="RefSeq" id="WP_208239825.1">
    <property type="nucleotide sequence ID" value="NZ_JAGEPF010000006.1"/>
</dbReference>
<dbReference type="EMBL" id="JAGEPF010000006">
    <property type="protein sequence ID" value="MBO2458124.1"/>
    <property type="molecule type" value="Genomic_DNA"/>
</dbReference>
<comment type="caution">
    <text evidence="1">The sequence shown here is derived from an EMBL/GenBank/DDBJ whole genome shotgun (WGS) entry which is preliminary data.</text>
</comment>
<organism evidence="1 2">
    <name type="scientific">Actinomadura violacea</name>
    <dbReference type="NCBI Taxonomy" id="2819934"/>
    <lineage>
        <taxon>Bacteria</taxon>
        <taxon>Bacillati</taxon>
        <taxon>Actinomycetota</taxon>
        <taxon>Actinomycetes</taxon>
        <taxon>Streptosporangiales</taxon>
        <taxon>Thermomonosporaceae</taxon>
        <taxon>Actinomadura</taxon>
    </lineage>
</organism>
<evidence type="ECO:0000313" key="1">
    <source>
        <dbReference type="EMBL" id="MBO2458124.1"/>
    </source>
</evidence>
<accession>A0ABS3RPY6</accession>